<protein>
    <recommendedName>
        <fullName evidence="4">DUF1189 domain-containing protein</fullName>
    </recommendedName>
</protein>
<dbReference type="eggNOG" id="ENOG502ZDS1">
    <property type="taxonomic scope" value="Bacteria"/>
</dbReference>
<accession>A0A078KXD0</accession>
<evidence type="ECO:0000313" key="2">
    <source>
        <dbReference type="EMBL" id="CDZ79065.1"/>
    </source>
</evidence>
<dbReference type="RefSeq" id="WP_044012225.1">
    <property type="nucleotide sequence ID" value="NZ_CCVW01000004.1"/>
</dbReference>
<organism evidence="2 3">
    <name type="scientific">Legionella massiliensis</name>
    <dbReference type="NCBI Taxonomy" id="1034943"/>
    <lineage>
        <taxon>Bacteria</taxon>
        <taxon>Pseudomonadati</taxon>
        <taxon>Pseudomonadota</taxon>
        <taxon>Gammaproteobacteria</taxon>
        <taxon>Legionellales</taxon>
        <taxon>Legionellaceae</taxon>
        <taxon>Legionella</taxon>
    </lineage>
</organism>
<reference evidence="2 3" key="1">
    <citation type="submission" date="2014-06" db="EMBL/GenBank/DDBJ databases">
        <authorList>
            <person name="Urmite Genomes Urmite Genomes"/>
        </authorList>
    </citation>
    <scope>NUCLEOTIDE SEQUENCE [LARGE SCALE GENOMIC DNA]</scope>
</reference>
<evidence type="ECO:0008006" key="4">
    <source>
        <dbReference type="Google" id="ProtNLM"/>
    </source>
</evidence>
<gene>
    <name evidence="2" type="ORF">BN59_03381</name>
</gene>
<keyword evidence="1" id="KW-1133">Transmembrane helix</keyword>
<dbReference type="EMBL" id="CCSB01000004">
    <property type="protein sequence ID" value="CDZ79065.1"/>
    <property type="molecule type" value="Genomic_DNA"/>
</dbReference>
<dbReference type="OrthoDB" id="5634905at2"/>
<feature type="transmembrane region" description="Helical" evidence="1">
    <location>
        <begin position="238"/>
        <end position="256"/>
    </location>
</feature>
<proteinExistence type="predicted"/>
<evidence type="ECO:0000256" key="1">
    <source>
        <dbReference type="SAM" id="Phobius"/>
    </source>
</evidence>
<dbReference type="STRING" id="1034943.BN59_03381"/>
<dbReference type="Pfam" id="PF06691">
    <property type="entry name" value="DUF1189"/>
    <property type="match status" value="1"/>
</dbReference>
<name>A0A078KXD0_9GAMM</name>
<feature type="transmembrane region" description="Helical" evidence="1">
    <location>
        <begin position="262"/>
        <end position="280"/>
    </location>
</feature>
<dbReference type="Proteomes" id="UP000044071">
    <property type="component" value="Unassembled WGS sequence"/>
</dbReference>
<dbReference type="InterPro" id="IPR009574">
    <property type="entry name" value="DUF1189"/>
</dbReference>
<evidence type="ECO:0000313" key="3">
    <source>
        <dbReference type="Proteomes" id="UP000044071"/>
    </source>
</evidence>
<keyword evidence="3" id="KW-1185">Reference proteome</keyword>
<feature type="transmembrane region" description="Helical" evidence="1">
    <location>
        <begin position="44"/>
        <end position="63"/>
    </location>
</feature>
<keyword evidence="1" id="KW-0472">Membrane</keyword>
<keyword evidence="1" id="KW-0812">Transmembrane</keyword>
<sequence>MIEEGKTLRDVDKPFFNYWKALYHSFYDNELYVDVGKRWKGLCLGYLLFVIFIMSLPFTTRLISEFLPFFDEAIIQPIKDLPTLYIQDGKISTNVEMPYFVKNKRNQVVAIVDTTGTITAMDDKYPDLTILITKEKFFYRYPTAHFFFTPAAQKDQASNIYVYPFTGNSNSAFDGKEWVKQSGIMKLKYFFSILLYPTMAIVAFGSFLVLILTIALMGQFIAKLFFKVSLRYAQSCRLLVVSMTPFMVVFWSVLALGYFSSIYGFILPIFVIFYFCYAVISLKRESQKVVHA</sequence>
<feature type="transmembrane region" description="Helical" evidence="1">
    <location>
        <begin position="189"/>
        <end position="217"/>
    </location>
</feature>
<dbReference type="AlphaFoldDB" id="A0A078KXD0"/>